<evidence type="ECO:0000313" key="1">
    <source>
        <dbReference type="EMBL" id="AMO54522.1"/>
    </source>
</evidence>
<evidence type="ECO:0000313" key="2">
    <source>
        <dbReference type="Proteomes" id="UP000071065"/>
    </source>
</evidence>
<accession>A0A142B6Z6</accession>
<dbReference type="Proteomes" id="UP000071065">
    <property type="component" value="Chromosome"/>
</dbReference>
<dbReference type="EMBL" id="CP013251">
    <property type="protein sequence ID" value="AMO54522.1"/>
    <property type="molecule type" value="Genomic_DNA"/>
</dbReference>
<dbReference type="RefSeq" id="WP_222842174.1">
    <property type="nucleotide sequence ID" value="NZ_CP013251.1"/>
</dbReference>
<name>A0A142B6Z6_9GAMM</name>
<dbReference type="KEGG" id="emp:EZMO1_0257"/>
<organism evidence="1 2">
    <name type="scientific">Endozoicomonas montiporae CL-33</name>
    <dbReference type="NCBI Taxonomy" id="570277"/>
    <lineage>
        <taxon>Bacteria</taxon>
        <taxon>Pseudomonadati</taxon>
        <taxon>Pseudomonadota</taxon>
        <taxon>Gammaproteobacteria</taxon>
        <taxon>Oceanospirillales</taxon>
        <taxon>Endozoicomonadaceae</taxon>
        <taxon>Endozoicomonas</taxon>
    </lineage>
</organism>
<proteinExistence type="predicted"/>
<gene>
    <name evidence="1" type="ORF">EZMO1_0257</name>
</gene>
<dbReference type="AlphaFoldDB" id="A0A142B6Z6"/>
<protein>
    <submittedName>
        <fullName evidence="1">Uncharacterized protein</fullName>
    </submittedName>
</protein>
<reference evidence="1 2" key="1">
    <citation type="journal article" date="2016" name="Front. Microbiol.">
        <title>Genomic Insight into the Host-Endosymbiont Relationship of Endozoicomonas montiporae CL-33(T) with its Coral Host.</title>
        <authorList>
            <person name="Ding J.-Y."/>
            <person name="Shiu J.-H."/>
            <person name="Chen W.-M."/>
            <person name="Chiang Y.-R."/>
            <person name="Tang S.-L."/>
        </authorList>
    </citation>
    <scope>NUCLEOTIDE SEQUENCE [LARGE SCALE GENOMIC DNA]</scope>
    <source>
        <strain evidence="1 2">CL-33</strain>
    </source>
</reference>
<dbReference type="PATRIC" id="fig|570277.3.peg.268"/>
<sequence>MVKYILCKLPLSHRSLLVTFLFLVSIHLSSGLLAHTYNPPRFFAIFPKNESFNVYANETAPSTNTSVSLQAPVYNPGSGAVIKNHLSPHPEGSIDWSTISPNRQPSAVELKKAQRKLKILIPALSLAALSKYVFAGELIDTTGNSYSQYYDSLLVLGGSNYLADGMAELLNEVGLDIISSRGAALIIMLVPAESRAIYNDITLNMKQLSFAEAMNHYAIKSASNQASHLAIELALPYVRQHIETGKYPGLDKMLATAATSTALAALPLFLQIAIGMARGGEIKAGKMAIDSSIGFMYSVAVNNVKKISQQAAHAYLDGAKDKPWCNPELQNCKKIDQDNFYSELFAGALCFASAHLVDHAASIVPSGMALKTTPVPVLSRLVNSGIRTADGGIKATPKIMAETAKILRKISAYAASDALKKKLEHTLPSYTSESESMSNLITIVTNLGLSYVASSYKSGRPYKTGFGVRSVNAAYNLGIMAAVKVAYSTGLDQAIGLSGPLNIPWDYYAKYPGTSLTFKQRNEQSIVIPVLKLSE</sequence>